<evidence type="ECO:0000256" key="5">
    <source>
        <dbReference type="SAM" id="MobiDB-lite"/>
    </source>
</evidence>
<feature type="compositionally biased region" description="Acidic residues" evidence="5">
    <location>
        <begin position="320"/>
        <end position="329"/>
    </location>
</feature>
<reference evidence="7 8" key="1">
    <citation type="submission" date="2015-09" db="EMBL/GenBank/DDBJ databases">
        <title>Host preference determinants of Valsa canker pathogens revealed by comparative genomics.</title>
        <authorList>
            <person name="Yin Z."/>
            <person name="Huang L."/>
        </authorList>
    </citation>
    <scope>NUCLEOTIDE SEQUENCE [LARGE SCALE GENOMIC DNA]</scope>
    <source>
        <strain evidence="7 8">YSFL</strain>
    </source>
</reference>
<evidence type="ECO:0000259" key="6">
    <source>
        <dbReference type="PROSITE" id="PS51469"/>
    </source>
</evidence>
<dbReference type="Proteomes" id="UP000284375">
    <property type="component" value="Unassembled WGS sequence"/>
</dbReference>
<gene>
    <name evidence="7" type="ORF">VSDG_02636</name>
</gene>
<dbReference type="PROSITE" id="PS51469">
    <property type="entry name" value="SUN"/>
    <property type="match status" value="1"/>
</dbReference>
<dbReference type="GO" id="GO:0034993">
    <property type="term" value="C:meiotic nuclear membrane microtubule tethering complex"/>
    <property type="evidence" value="ECO:0007669"/>
    <property type="project" value="TreeGrafter"/>
</dbReference>
<comment type="subcellular location">
    <subcellularLocation>
        <location evidence="1">Membrane</location>
    </subcellularLocation>
</comment>
<organism evidence="7 8">
    <name type="scientific">Cytospora chrysosperma</name>
    <name type="common">Cytospora canker fungus</name>
    <name type="synonym">Sphaeria chrysosperma</name>
    <dbReference type="NCBI Taxonomy" id="252740"/>
    <lineage>
        <taxon>Eukaryota</taxon>
        <taxon>Fungi</taxon>
        <taxon>Dikarya</taxon>
        <taxon>Ascomycota</taxon>
        <taxon>Pezizomycotina</taxon>
        <taxon>Sordariomycetes</taxon>
        <taxon>Sordariomycetidae</taxon>
        <taxon>Diaporthales</taxon>
        <taxon>Cytosporaceae</taxon>
        <taxon>Cytospora</taxon>
    </lineage>
</organism>
<dbReference type="STRING" id="252740.A0A423WCK4"/>
<keyword evidence="4" id="KW-0472">Membrane</keyword>
<feature type="compositionally biased region" description="Low complexity" evidence="5">
    <location>
        <begin position="472"/>
        <end position="486"/>
    </location>
</feature>
<feature type="compositionally biased region" description="Basic residues" evidence="5">
    <location>
        <begin position="1"/>
        <end position="14"/>
    </location>
</feature>
<evidence type="ECO:0000256" key="2">
    <source>
        <dbReference type="ARBA" id="ARBA00022692"/>
    </source>
</evidence>
<feature type="compositionally biased region" description="Basic and acidic residues" evidence="5">
    <location>
        <begin position="108"/>
        <end position="118"/>
    </location>
</feature>
<feature type="compositionally biased region" description="Polar residues" evidence="5">
    <location>
        <begin position="369"/>
        <end position="383"/>
    </location>
</feature>
<protein>
    <recommendedName>
        <fullName evidence="6">SUN domain-containing protein</fullName>
    </recommendedName>
</protein>
<dbReference type="PANTHER" id="PTHR12911:SF8">
    <property type="entry name" value="KLAROID PROTEIN-RELATED"/>
    <property type="match status" value="1"/>
</dbReference>
<feature type="compositionally biased region" description="Polar residues" evidence="5">
    <location>
        <begin position="59"/>
        <end position="69"/>
    </location>
</feature>
<dbReference type="OrthoDB" id="342281at2759"/>
<dbReference type="Gene3D" id="2.60.120.260">
    <property type="entry name" value="Galactose-binding domain-like"/>
    <property type="match status" value="1"/>
</dbReference>
<dbReference type="GO" id="GO:0043495">
    <property type="term" value="F:protein-membrane adaptor activity"/>
    <property type="evidence" value="ECO:0007669"/>
    <property type="project" value="TreeGrafter"/>
</dbReference>
<evidence type="ECO:0000313" key="7">
    <source>
        <dbReference type="EMBL" id="ROW01050.1"/>
    </source>
</evidence>
<evidence type="ECO:0000256" key="3">
    <source>
        <dbReference type="ARBA" id="ARBA00022989"/>
    </source>
</evidence>
<feature type="compositionally biased region" description="Polar residues" evidence="5">
    <location>
        <begin position="619"/>
        <end position="648"/>
    </location>
</feature>
<feature type="region of interest" description="Disordered" evidence="5">
    <location>
        <begin position="85"/>
        <end position="666"/>
    </location>
</feature>
<proteinExistence type="predicted"/>
<evidence type="ECO:0000256" key="1">
    <source>
        <dbReference type="ARBA" id="ARBA00004370"/>
    </source>
</evidence>
<dbReference type="InterPro" id="IPR012919">
    <property type="entry name" value="SUN_dom"/>
</dbReference>
<accession>A0A423WCK4</accession>
<feature type="compositionally biased region" description="Polar residues" evidence="5">
    <location>
        <begin position="583"/>
        <end position="602"/>
    </location>
</feature>
<dbReference type="EMBL" id="LJZO01000007">
    <property type="protein sequence ID" value="ROW01050.1"/>
    <property type="molecule type" value="Genomic_DNA"/>
</dbReference>
<dbReference type="InterPro" id="IPR045119">
    <property type="entry name" value="SUN1-5"/>
</dbReference>
<feature type="compositionally biased region" description="Polar residues" evidence="5">
    <location>
        <begin position="546"/>
        <end position="563"/>
    </location>
</feature>
<dbReference type="AlphaFoldDB" id="A0A423WCK4"/>
<feature type="domain" description="SUN" evidence="6">
    <location>
        <begin position="1049"/>
        <end position="1266"/>
    </location>
</feature>
<evidence type="ECO:0000313" key="8">
    <source>
        <dbReference type="Proteomes" id="UP000284375"/>
    </source>
</evidence>
<dbReference type="Pfam" id="PF07738">
    <property type="entry name" value="Sad1_UNC"/>
    <property type="match status" value="1"/>
</dbReference>
<name>A0A423WCK4_CYTCH</name>
<keyword evidence="2" id="KW-0812">Transmembrane</keyword>
<keyword evidence="8" id="KW-1185">Reference proteome</keyword>
<feature type="compositionally biased region" description="Polar residues" evidence="5">
    <location>
        <begin position="164"/>
        <end position="191"/>
    </location>
</feature>
<feature type="compositionally biased region" description="Low complexity" evidence="5">
    <location>
        <begin position="264"/>
        <end position="293"/>
    </location>
</feature>
<comment type="caution">
    <text evidence="7">The sequence shown here is derived from an EMBL/GenBank/DDBJ whole genome shotgun (WGS) entry which is preliminary data.</text>
</comment>
<keyword evidence="3" id="KW-1133">Transmembrane helix</keyword>
<sequence>MPPKRGRPAGRRSTPRAPSRARGTPGPAGLDGSRESQSPAPPSSEARVRVQRTPGPARYSTSYGSPSTLTAIRRVNTASAIGSIGSALDDVQNADEEDRQNHTTRLAAEARSRGEPAPKRAPARKPPVVEEDGSDHEGADSLDQASRAMPPPPAPRTRQSQRSTTVAANNKRVTQGSRAASVQPGSSQPGTSAADIVPNAGRLGSEPLHSDAASQRSFIEESELYGSADFATPRRAPAQPIEIPSTLKPSPQPFTGFLRRSPRRQTQQQQQQHQSPSPTRAAAPDAARTGADRLGSAPPTPTRPATRGNQQSQVANISDSIDEDDEEDPLLNPTPRGLRTARRLSAISQSPPRQQPDLTARIRGIDQYVPQNRNRNPPSNTSDTSDEDAIQAPGVSGNQAQNRLGATRQPRWPNPLQDARSGDLLLPRPSRAGSELRAEGGLAATGSAIGSRVPGTSDQSVFSRFRSPSPVASSAGGTGQSSQQSTLIGSTRPGGSFPSAGGGSFPSIGGGSFLSAGGGSTAGSATGPSIPATSGQPASVRLRSPSPDTSSADVSGQSPQQGKPISFGGPGSSLPRADGGSTVGSATGSRIQPTSGQPTQPKNPFVNRFRNPFSRAQAGPTSDGVSSQPMQGVDDNTGQKQRPNNDESNGAVPAAPNAADSNTDRDESLRTRTLNWFRWVVNLKNWPPRLRKALEIYGLLVLLCWGFLIMLEICLPTKRWEGIQVGKDYQYYGMSLENWRQNILQFVPWIILHPFAVLTGSLDYADFRDQLSRMELKEHSSAIKMKSIAAATNQMRRVLPELIKINVGERRGDWAIDDWFWHVLNEEMTQGSFVWSLLTVTKSENGSYTISDTHWDAIRQRIQNERLLLSDRPTSGGNPLPLSNEVMSYVELSVSQAFRDWLAQNARDVKRVTGKNEGLPSAAYGDLYGDVEKIVAERLKSLGLQEGVVTRDMFIEKMEHEFDQREAYIKTEMEHLNAKLGQALGIAIDAKNSADMPAGLSRYEVAEMVDESVRRAIADAQLEAMAKGSIKSHLNELNQRKNYFSALRGAVVDPRMTSDTYDWRPEQVVRQETGIWSIWRSAKNQQPVYRSGGKFSGLPFAPSFALDKWEEDGECWCAGHGDAKNISRAADLSIFTTEPVIPQHLVVEHIGRGATFDPEAMPKDIEFWIQAPSDKRARTLYDWSRKKWADIRQGPGAKLVQKGFLKVGEFRFDSGVGKGESQVFKLSDELLGMDAQTRQVLVRAKSNYGAEDHTCFYRLRLFGEEGRGRNGDGSN</sequence>
<feature type="compositionally biased region" description="Gly residues" evidence="5">
    <location>
        <begin position="500"/>
        <end position="521"/>
    </location>
</feature>
<dbReference type="PANTHER" id="PTHR12911">
    <property type="entry name" value="SAD1/UNC-84-LIKE PROTEIN-RELATED"/>
    <property type="match status" value="1"/>
</dbReference>
<evidence type="ECO:0000256" key="4">
    <source>
        <dbReference type="ARBA" id="ARBA00023136"/>
    </source>
</evidence>
<feature type="region of interest" description="Disordered" evidence="5">
    <location>
        <begin position="1"/>
        <end position="69"/>
    </location>
</feature>